<dbReference type="Pfam" id="PF00583">
    <property type="entry name" value="Acetyltransf_1"/>
    <property type="match status" value="1"/>
</dbReference>
<evidence type="ECO:0000259" key="1">
    <source>
        <dbReference type="PROSITE" id="PS51186"/>
    </source>
</evidence>
<sequence length="222" mass="24614">MDITLRQEASGDYEQSESVTREAFWNQYAPGCMEHYLLHIMRTCPAFIPELDIVALSQNMVVGHAICLRAVIHADSGREHSVLTLGPLSVLPAYQHRGIGGRMIAELKDRAKTLGFPAILLCGDPDYYKRQGFLPAEVFGIRTADNLYLTALQACELSEHALRGAEGRYCEDAVYAVDPSAALAFDRHFPPKTPLNGTPSQKRFQTLAAMYREADTKLRADG</sequence>
<proteinExistence type="predicted"/>
<dbReference type="CDD" id="cd04301">
    <property type="entry name" value="NAT_SF"/>
    <property type="match status" value="1"/>
</dbReference>
<dbReference type="SUPFAM" id="SSF55729">
    <property type="entry name" value="Acyl-CoA N-acyltransferases (Nat)"/>
    <property type="match status" value="1"/>
</dbReference>
<dbReference type="Proteomes" id="UP000679848">
    <property type="component" value="Plasmid pMM59_01"/>
</dbReference>
<dbReference type="PROSITE" id="PS51186">
    <property type="entry name" value="GNAT"/>
    <property type="match status" value="1"/>
</dbReference>
<name>A0A830UBN0_9FIRM</name>
<dbReference type="Gene3D" id="3.40.630.30">
    <property type="match status" value="1"/>
</dbReference>
<accession>A0A830UBN0</accession>
<gene>
    <name evidence="2" type="ORF">MM59RIKEN_34220</name>
</gene>
<reference evidence="2" key="1">
    <citation type="submission" date="2020-09" db="EMBL/GenBank/DDBJ databases">
        <title>New species isolated from human feces.</title>
        <authorList>
            <person name="Kitahara M."/>
            <person name="Shigeno Y."/>
            <person name="Shime M."/>
            <person name="Matsumoto Y."/>
            <person name="Nakamura S."/>
            <person name="Motooka D."/>
            <person name="Fukuoka S."/>
            <person name="Nishikawa H."/>
            <person name="Benno Y."/>
        </authorList>
    </citation>
    <scope>NUCLEOTIDE SEQUENCE</scope>
    <source>
        <strain evidence="2">MM59</strain>
        <plasmid evidence="2">pMM59_01</plasmid>
    </source>
</reference>
<evidence type="ECO:0000313" key="3">
    <source>
        <dbReference type="Proteomes" id="UP000679848"/>
    </source>
</evidence>
<protein>
    <submittedName>
        <fullName evidence="2">N-acetyltransferase</fullName>
    </submittedName>
</protein>
<dbReference type="EMBL" id="AP023421">
    <property type="protein sequence ID" value="BCK86103.1"/>
    <property type="molecule type" value="Genomic_DNA"/>
</dbReference>
<organism evidence="2 3">
    <name type="scientific">Pusillibacter faecalis</name>
    <dbReference type="NCBI Taxonomy" id="2714358"/>
    <lineage>
        <taxon>Bacteria</taxon>
        <taxon>Bacillati</taxon>
        <taxon>Bacillota</taxon>
        <taxon>Clostridia</taxon>
        <taxon>Eubacteriales</taxon>
        <taxon>Oscillospiraceae</taxon>
        <taxon>Pusillibacter</taxon>
    </lineage>
</organism>
<keyword evidence="3" id="KW-1185">Reference proteome</keyword>
<dbReference type="KEGG" id="pfaa:MM59RIKEN_34220"/>
<dbReference type="AlphaFoldDB" id="A0A830UBN0"/>
<dbReference type="InterPro" id="IPR000182">
    <property type="entry name" value="GNAT_dom"/>
</dbReference>
<evidence type="ECO:0000313" key="2">
    <source>
        <dbReference type="EMBL" id="BCK86103.1"/>
    </source>
</evidence>
<dbReference type="RefSeq" id="WP_213543915.1">
    <property type="nucleotide sequence ID" value="NZ_AP023421.1"/>
</dbReference>
<keyword evidence="2" id="KW-0614">Plasmid</keyword>
<geneLocation type="plasmid" evidence="2 3">
    <name>pMM59_01</name>
</geneLocation>
<dbReference type="GO" id="GO:0016747">
    <property type="term" value="F:acyltransferase activity, transferring groups other than amino-acyl groups"/>
    <property type="evidence" value="ECO:0007669"/>
    <property type="project" value="InterPro"/>
</dbReference>
<feature type="domain" description="N-acetyltransferase" evidence="1">
    <location>
        <begin position="3"/>
        <end position="154"/>
    </location>
</feature>
<dbReference type="InterPro" id="IPR016181">
    <property type="entry name" value="Acyl_CoA_acyltransferase"/>
</dbReference>